<dbReference type="InterPro" id="IPR049712">
    <property type="entry name" value="Poly_export"/>
</dbReference>
<organism evidence="5 6">
    <name type="scientific">Arcticibacterium luteifluviistationis</name>
    <dbReference type="NCBI Taxonomy" id="1784714"/>
    <lineage>
        <taxon>Bacteria</taxon>
        <taxon>Pseudomonadati</taxon>
        <taxon>Bacteroidota</taxon>
        <taxon>Cytophagia</taxon>
        <taxon>Cytophagales</taxon>
        <taxon>Leadbetterellaceae</taxon>
        <taxon>Arcticibacterium</taxon>
    </lineage>
</organism>
<feature type="transmembrane region" description="Helical" evidence="2">
    <location>
        <begin position="249"/>
        <end position="268"/>
    </location>
</feature>
<evidence type="ECO:0000313" key="5">
    <source>
        <dbReference type="EMBL" id="AWW00838.1"/>
    </source>
</evidence>
<keyword evidence="2" id="KW-1133">Transmembrane helix</keyword>
<dbReference type="PANTHER" id="PTHR33619">
    <property type="entry name" value="POLYSACCHARIDE EXPORT PROTEIN GFCE-RELATED"/>
    <property type="match status" value="1"/>
</dbReference>
<evidence type="ECO:0000259" key="4">
    <source>
        <dbReference type="Pfam" id="PF02563"/>
    </source>
</evidence>
<dbReference type="Pfam" id="PF02563">
    <property type="entry name" value="Poly_export"/>
    <property type="match status" value="1"/>
</dbReference>
<dbReference type="KEGG" id="als:DJ013_07650"/>
<dbReference type="GO" id="GO:0015159">
    <property type="term" value="F:polysaccharide transmembrane transporter activity"/>
    <property type="evidence" value="ECO:0007669"/>
    <property type="project" value="InterPro"/>
</dbReference>
<proteinExistence type="predicted"/>
<evidence type="ECO:0000313" key="6">
    <source>
        <dbReference type="Proteomes" id="UP000249873"/>
    </source>
</evidence>
<dbReference type="Gene3D" id="3.10.560.10">
    <property type="entry name" value="Outer membrane lipoprotein wza domain like"/>
    <property type="match status" value="1"/>
</dbReference>
<dbReference type="PANTHER" id="PTHR33619:SF3">
    <property type="entry name" value="POLYSACCHARIDE EXPORT PROTEIN GFCE-RELATED"/>
    <property type="match status" value="1"/>
</dbReference>
<evidence type="ECO:0000256" key="3">
    <source>
        <dbReference type="SAM" id="SignalP"/>
    </source>
</evidence>
<dbReference type="InterPro" id="IPR003715">
    <property type="entry name" value="Poly_export_N"/>
</dbReference>
<evidence type="ECO:0000256" key="1">
    <source>
        <dbReference type="ARBA" id="ARBA00022729"/>
    </source>
</evidence>
<dbReference type="AlphaFoldDB" id="A0A2Z4GI87"/>
<dbReference type="Proteomes" id="UP000249873">
    <property type="component" value="Chromosome"/>
</dbReference>
<gene>
    <name evidence="5" type="ORF">DJ013_07650</name>
</gene>
<accession>A0A2Z4GI87</accession>
<feature type="domain" description="Polysaccharide export protein N-terminal" evidence="4">
    <location>
        <begin position="49"/>
        <end position="150"/>
    </location>
</feature>
<protein>
    <submittedName>
        <fullName evidence="5">Ligand-binding protein</fullName>
    </submittedName>
</protein>
<feature type="signal peptide" evidence="3">
    <location>
        <begin position="1"/>
        <end position="25"/>
    </location>
</feature>
<feature type="chain" id="PRO_5016295284" evidence="3">
    <location>
        <begin position="26"/>
        <end position="269"/>
    </location>
</feature>
<dbReference type="EMBL" id="CP029480">
    <property type="protein sequence ID" value="AWW00838.1"/>
    <property type="molecule type" value="Genomic_DNA"/>
</dbReference>
<keyword evidence="2" id="KW-0812">Transmembrane</keyword>
<keyword evidence="2" id="KW-0472">Membrane</keyword>
<reference evidence="5 6" key="1">
    <citation type="submission" date="2018-05" db="EMBL/GenBank/DDBJ databases">
        <title>Complete genome sequence of Arcticibacterium luteifluviistationis SM1504T, a cytophagaceae bacterium isolated from Arctic surface seawater.</title>
        <authorList>
            <person name="Li Y."/>
            <person name="Qin Q.-L."/>
        </authorList>
    </citation>
    <scope>NUCLEOTIDE SEQUENCE [LARGE SCALE GENOMIC DNA]</scope>
    <source>
        <strain evidence="5 6">SM1504</strain>
    </source>
</reference>
<keyword evidence="6" id="KW-1185">Reference proteome</keyword>
<sequence length="269" mass="29466">MTHTKKLLSLLFLIALAFSTSCVNTAKFVYFQGGVTASNPSYLETPPVPVAKITQGDILAITVSSLNEESNEILNFQNINTLQMSNFPGQSGGSAGARQPLGYRVDSTGNVVIPFIGKQFVKDLTLMQASDKIKTEVEIYLKDPAVNVRFLNHKFSVLGEVNKVGTYNLLDDKTTLPEALAMAGDLSIYGKRDSVTIIRDAHGLREIGTVNLLSREVFQSPYFYIKNGDVIYVQPIKGKVTSTEQRVQLVPIFTGIATTIAVLLNIFLK</sequence>
<dbReference type="OrthoDB" id="662756at2"/>
<evidence type="ECO:0000256" key="2">
    <source>
        <dbReference type="SAM" id="Phobius"/>
    </source>
</evidence>
<keyword evidence="1 3" id="KW-0732">Signal</keyword>
<dbReference type="PROSITE" id="PS51257">
    <property type="entry name" value="PROKAR_LIPOPROTEIN"/>
    <property type="match status" value="1"/>
</dbReference>
<name>A0A2Z4GI87_9BACT</name>